<evidence type="ECO:0000313" key="3">
    <source>
        <dbReference type="EnsemblPlants" id="OB04G12790.1"/>
    </source>
</evidence>
<accession>J3LVV4</accession>
<organism evidence="3">
    <name type="scientific">Oryza brachyantha</name>
    <name type="common">malo sina</name>
    <dbReference type="NCBI Taxonomy" id="4533"/>
    <lineage>
        <taxon>Eukaryota</taxon>
        <taxon>Viridiplantae</taxon>
        <taxon>Streptophyta</taxon>
        <taxon>Embryophyta</taxon>
        <taxon>Tracheophyta</taxon>
        <taxon>Spermatophyta</taxon>
        <taxon>Magnoliopsida</taxon>
        <taxon>Liliopsida</taxon>
        <taxon>Poales</taxon>
        <taxon>Poaceae</taxon>
        <taxon>BOP clade</taxon>
        <taxon>Oryzoideae</taxon>
        <taxon>Oryzeae</taxon>
        <taxon>Oryzinae</taxon>
        <taxon>Oryza</taxon>
    </lineage>
</organism>
<dbReference type="AlphaFoldDB" id="J3LVV4"/>
<evidence type="ECO:0000256" key="2">
    <source>
        <dbReference type="SAM" id="Phobius"/>
    </source>
</evidence>
<keyword evidence="2" id="KW-1133">Transmembrane helix</keyword>
<protein>
    <submittedName>
        <fullName evidence="3">Uncharacterized protein</fullName>
    </submittedName>
</protein>
<dbReference type="HOGENOM" id="CLU_1973934_0_0_1"/>
<dbReference type="EnsemblPlants" id="OB04G12790.1">
    <property type="protein sequence ID" value="OB04G12790.1"/>
    <property type="gene ID" value="OB04G12790"/>
</dbReference>
<evidence type="ECO:0000313" key="4">
    <source>
        <dbReference type="Proteomes" id="UP000006038"/>
    </source>
</evidence>
<feature type="transmembrane region" description="Helical" evidence="2">
    <location>
        <begin position="52"/>
        <end position="69"/>
    </location>
</feature>
<sequence>MLMAMNIQNRTAAIIRWAIAYFHHLAHAQYPYQQFAIWAAKCSYQRFQRMKPVFLTVIVLLLVTSLTALPRKFAADDGQLNGDSQAKMDVDIDGKPSSGYGEHVCPRDMYPNCSQRMKKPISSNHLG</sequence>
<dbReference type="Proteomes" id="UP000006038">
    <property type="component" value="Chromosome 4"/>
</dbReference>
<dbReference type="eggNOG" id="ENOG502R7B0">
    <property type="taxonomic scope" value="Eukaryota"/>
</dbReference>
<evidence type="ECO:0000256" key="1">
    <source>
        <dbReference type="SAM" id="MobiDB-lite"/>
    </source>
</evidence>
<feature type="region of interest" description="Disordered" evidence="1">
    <location>
        <begin position="75"/>
        <end position="103"/>
    </location>
</feature>
<dbReference type="OMA" id="MLMAMNI"/>
<dbReference type="Gramene" id="OB04G12790.1">
    <property type="protein sequence ID" value="OB04G12790.1"/>
    <property type="gene ID" value="OB04G12790"/>
</dbReference>
<reference evidence="3" key="2">
    <citation type="submission" date="2013-04" db="UniProtKB">
        <authorList>
            <consortium name="EnsemblPlants"/>
        </authorList>
    </citation>
    <scope>IDENTIFICATION</scope>
</reference>
<name>J3LVV4_ORYBR</name>
<reference evidence="3" key="1">
    <citation type="journal article" date="2013" name="Nat. Commun.">
        <title>Whole-genome sequencing of Oryza brachyantha reveals mechanisms underlying Oryza genome evolution.</title>
        <authorList>
            <person name="Chen J."/>
            <person name="Huang Q."/>
            <person name="Gao D."/>
            <person name="Wang J."/>
            <person name="Lang Y."/>
            <person name="Liu T."/>
            <person name="Li B."/>
            <person name="Bai Z."/>
            <person name="Luis Goicoechea J."/>
            <person name="Liang C."/>
            <person name="Chen C."/>
            <person name="Zhang W."/>
            <person name="Sun S."/>
            <person name="Liao Y."/>
            <person name="Zhang X."/>
            <person name="Yang L."/>
            <person name="Song C."/>
            <person name="Wang M."/>
            <person name="Shi J."/>
            <person name="Liu G."/>
            <person name="Liu J."/>
            <person name="Zhou H."/>
            <person name="Zhou W."/>
            <person name="Yu Q."/>
            <person name="An N."/>
            <person name="Chen Y."/>
            <person name="Cai Q."/>
            <person name="Wang B."/>
            <person name="Liu B."/>
            <person name="Min J."/>
            <person name="Huang Y."/>
            <person name="Wu H."/>
            <person name="Li Z."/>
            <person name="Zhang Y."/>
            <person name="Yin Y."/>
            <person name="Song W."/>
            <person name="Jiang J."/>
            <person name="Jackson S.A."/>
            <person name="Wing R.A."/>
            <person name="Wang J."/>
            <person name="Chen M."/>
        </authorList>
    </citation>
    <scope>NUCLEOTIDE SEQUENCE [LARGE SCALE GENOMIC DNA]</scope>
    <source>
        <strain evidence="3">cv. IRGC 101232</strain>
    </source>
</reference>
<keyword evidence="2" id="KW-0812">Transmembrane</keyword>
<keyword evidence="4" id="KW-1185">Reference proteome</keyword>
<keyword evidence="2" id="KW-0472">Membrane</keyword>
<proteinExistence type="predicted"/>